<name>A0A3E1NWV2_9BACT</name>
<dbReference type="Pfam" id="PF00903">
    <property type="entry name" value="Glyoxalase"/>
    <property type="match status" value="1"/>
</dbReference>
<dbReference type="InterPro" id="IPR004360">
    <property type="entry name" value="Glyas_Fos-R_dOase_dom"/>
</dbReference>
<gene>
    <name evidence="2" type="ORF">DXN04_22160</name>
</gene>
<sequence>MKIKEIKLLTNNLSQTILFYTQTLGFKTSHQTATSISLHAGSSILTFTANNIIPSPIYHFAFNIPQNQLPEAISWLSDKAPLLPVTDESNIAEFKLWNANAVYFTDNNGNLLELIARHDLPNSSDSPFTIAAIECISEIGIAVDNVPDYTSKLGLEYFAKQPPMEKFAAIGDDNGLLIFAEVNRNWFPTNIPAAKFPLEVFYENGQLIIPA</sequence>
<dbReference type="SUPFAM" id="SSF54593">
    <property type="entry name" value="Glyoxalase/Bleomycin resistance protein/Dihydroxybiphenyl dioxygenase"/>
    <property type="match status" value="1"/>
</dbReference>
<accession>A0A3E1NWV2</accession>
<proteinExistence type="predicted"/>
<dbReference type="Proteomes" id="UP000261174">
    <property type="component" value="Unassembled WGS sequence"/>
</dbReference>
<evidence type="ECO:0000259" key="1">
    <source>
        <dbReference type="PROSITE" id="PS51819"/>
    </source>
</evidence>
<organism evidence="2 3">
    <name type="scientific">Chitinophaga silvisoli</name>
    <dbReference type="NCBI Taxonomy" id="2291814"/>
    <lineage>
        <taxon>Bacteria</taxon>
        <taxon>Pseudomonadati</taxon>
        <taxon>Bacteroidota</taxon>
        <taxon>Chitinophagia</taxon>
        <taxon>Chitinophagales</taxon>
        <taxon>Chitinophagaceae</taxon>
        <taxon>Chitinophaga</taxon>
    </lineage>
</organism>
<dbReference type="InterPro" id="IPR029068">
    <property type="entry name" value="Glyas_Bleomycin-R_OHBP_Dase"/>
</dbReference>
<comment type="caution">
    <text evidence="2">The sequence shown here is derived from an EMBL/GenBank/DDBJ whole genome shotgun (WGS) entry which is preliminary data.</text>
</comment>
<reference evidence="2 3" key="1">
    <citation type="submission" date="2018-08" db="EMBL/GenBank/DDBJ databases">
        <title>Chitinophaga sp. K20C18050901, a novel bacterium isolated from forest soil.</title>
        <authorList>
            <person name="Wang C."/>
        </authorList>
    </citation>
    <scope>NUCLEOTIDE SEQUENCE [LARGE SCALE GENOMIC DNA]</scope>
    <source>
        <strain evidence="2 3">K20C18050901</strain>
    </source>
</reference>
<evidence type="ECO:0000313" key="2">
    <source>
        <dbReference type="EMBL" id="RFM32395.1"/>
    </source>
</evidence>
<dbReference type="InterPro" id="IPR037523">
    <property type="entry name" value="VOC_core"/>
</dbReference>
<dbReference type="OrthoDB" id="2703022at2"/>
<evidence type="ECO:0000313" key="3">
    <source>
        <dbReference type="Proteomes" id="UP000261174"/>
    </source>
</evidence>
<keyword evidence="3" id="KW-1185">Reference proteome</keyword>
<dbReference type="PROSITE" id="PS51819">
    <property type="entry name" value="VOC"/>
    <property type="match status" value="1"/>
</dbReference>
<protein>
    <submittedName>
        <fullName evidence="2">Glyoxalase</fullName>
    </submittedName>
</protein>
<dbReference type="AlphaFoldDB" id="A0A3E1NWV2"/>
<feature type="domain" description="VOC" evidence="1">
    <location>
        <begin position="2"/>
        <end position="117"/>
    </location>
</feature>
<dbReference type="RefSeq" id="WP_116855588.1">
    <property type="nucleotide sequence ID" value="NZ_QTJV01000009.1"/>
</dbReference>
<dbReference type="EMBL" id="QTJV01000009">
    <property type="protein sequence ID" value="RFM32395.1"/>
    <property type="molecule type" value="Genomic_DNA"/>
</dbReference>
<dbReference type="Gene3D" id="3.10.180.10">
    <property type="entry name" value="2,3-Dihydroxybiphenyl 1,2-Dioxygenase, domain 1"/>
    <property type="match status" value="1"/>
</dbReference>